<keyword evidence="1" id="KW-1133">Transmembrane helix</keyword>
<evidence type="ECO:0000313" key="3">
    <source>
        <dbReference type="Proteomes" id="UP000807115"/>
    </source>
</evidence>
<sequence>MAVSLVGAQWPPPSPCTADSLPYPVTLFLDPGVLTHQDRGSGGILPHPGEIHGGGRAPTPVAMVLPAPIPHRRRRTKAVPLVVVVVALARALAAGSYPVGWNQPA</sequence>
<reference evidence="2" key="1">
    <citation type="journal article" date="2019" name="BMC Genomics">
        <title>A new reference genome for Sorghum bicolor reveals high levels of sequence similarity between sweet and grain genotypes: implications for the genetics of sugar metabolism.</title>
        <authorList>
            <person name="Cooper E.A."/>
            <person name="Brenton Z.W."/>
            <person name="Flinn B.S."/>
            <person name="Jenkins J."/>
            <person name="Shu S."/>
            <person name="Flowers D."/>
            <person name="Luo F."/>
            <person name="Wang Y."/>
            <person name="Xia P."/>
            <person name="Barry K."/>
            <person name="Daum C."/>
            <person name="Lipzen A."/>
            <person name="Yoshinaga Y."/>
            <person name="Schmutz J."/>
            <person name="Saski C."/>
            <person name="Vermerris W."/>
            <person name="Kresovich S."/>
        </authorList>
    </citation>
    <scope>NUCLEOTIDE SEQUENCE</scope>
</reference>
<comment type="caution">
    <text evidence="2">The sequence shown here is derived from an EMBL/GenBank/DDBJ whole genome shotgun (WGS) entry which is preliminary data.</text>
</comment>
<feature type="transmembrane region" description="Helical" evidence="1">
    <location>
        <begin position="78"/>
        <end position="99"/>
    </location>
</feature>
<proteinExistence type="predicted"/>
<dbReference type="EMBL" id="CM027689">
    <property type="protein sequence ID" value="KAG0514103.1"/>
    <property type="molecule type" value="Genomic_DNA"/>
</dbReference>
<evidence type="ECO:0000313" key="2">
    <source>
        <dbReference type="EMBL" id="KAG0514103.1"/>
    </source>
</evidence>
<dbReference type="AlphaFoldDB" id="A0A921Q3I1"/>
<dbReference type="Proteomes" id="UP000807115">
    <property type="component" value="Chromosome 10"/>
</dbReference>
<keyword evidence="1" id="KW-0472">Membrane</keyword>
<protein>
    <submittedName>
        <fullName evidence="2">Uncharacterized protein</fullName>
    </submittedName>
</protein>
<gene>
    <name evidence="2" type="ORF">BDA96_10G161200</name>
</gene>
<name>A0A921Q3I1_SORBI</name>
<keyword evidence="1" id="KW-0812">Transmembrane</keyword>
<reference evidence="2" key="2">
    <citation type="submission" date="2020-10" db="EMBL/GenBank/DDBJ databases">
        <authorList>
            <person name="Cooper E.A."/>
            <person name="Brenton Z.W."/>
            <person name="Flinn B.S."/>
            <person name="Jenkins J."/>
            <person name="Shu S."/>
            <person name="Flowers D."/>
            <person name="Luo F."/>
            <person name="Wang Y."/>
            <person name="Xia P."/>
            <person name="Barry K."/>
            <person name="Daum C."/>
            <person name="Lipzen A."/>
            <person name="Yoshinaga Y."/>
            <person name="Schmutz J."/>
            <person name="Saski C."/>
            <person name="Vermerris W."/>
            <person name="Kresovich S."/>
        </authorList>
    </citation>
    <scope>NUCLEOTIDE SEQUENCE</scope>
</reference>
<organism evidence="2 3">
    <name type="scientific">Sorghum bicolor</name>
    <name type="common">Sorghum</name>
    <name type="synonym">Sorghum vulgare</name>
    <dbReference type="NCBI Taxonomy" id="4558"/>
    <lineage>
        <taxon>Eukaryota</taxon>
        <taxon>Viridiplantae</taxon>
        <taxon>Streptophyta</taxon>
        <taxon>Embryophyta</taxon>
        <taxon>Tracheophyta</taxon>
        <taxon>Spermatophyta</taxon>
        <taxon>Magnoliopsida</taxon>
        <taxon>Liliopsida</taxon>
        <taxon>Poales</taxon>
        <taxon>Poaceae</taxon>
        <taxon>PACMAD clade</taxon>
        <taxon>Panicoideae</taxon>
        <taxon>Andropogonodae</taxon>
        <taxon>Andropogoneae</taxon>
        <taxon>Sorghinae</taxon>
        <taxon>Sorghum</taxon>
    </lineage>
</organism>
<accession>A0A921Q3I1</accession>
<evidence type="ECO:0000256" key="1">
    <source>
        <dbReference type="SAM" id="Phobius"/>
    </source>
</evidence>